<dbReference type="AlphaFoldDB" id="A0A833RCQ9"/>
<gene>
    <name evidence="3" type="ORF">E2986_13034</name>
</gene>
<proteinExistence type="predicted"/>
<dbReference type="SMART" id="SM00868">
    <property type="entry name" value="zf-AD"/>
    <property type="match status" value="1"/>
</dbReference>
<keyword evidence="1" id="KW-0479">Metal-binding</keyword>
<keyword evidence="1" id="KW-0862">Zinc</keyword>
<name>A0A833RCQ9_9HYME</name>
<feature type="binding site" evidence="1">
    <location>
        <position position="126"/>
    </location>
    <ligand>
        <name>Zn(2+)</name>
        <dbReference type="ChEBI" id="CHEBI:29105"/>
    </ligand>
</feature>
<dbReference type="Gene3D" id="3.40.1800.20">
    <property type="match status" value="1"/>
</dbReference>
<evidence type="ECO:0000259" key="2">
    <source>
        <dbReference type="PROSITE" id="PS51915"/>
    </source>
</evidence>
<dbReference type="PANTHER" id="PTHR39942">
    <property type="entry name" value="BCDNA.LD26519-RELATED"/>
    <property type="match status" value="1"/>
</dbReference>
<feature type="binding site" evidence="1">
    <location>
        <position position="80"/>
    </location>
    <ligand>
        <name>Zn(2+)</name>
        <dbReference type="ChEBI" id="CHEBI:29105"/>
    </ligand>
</feature>
<evidence type="ECO:0000313" key="4">
    <source>
        <dbReference type="Proteomes" id="UP000655588"/>
    </source>
</evidence>
<reference evidence="3" key="1">
    <citation type="submission" date="2019-11" db="EMBL/GenBank/DDBJ databases">
        <title>The nuclear and mitochondrial genomes of Frieseomelitta varia - a highly eusocial stingless bee (Meliponini) with a permanently sterile worker caste.</title>
        <authorList>
            <person name="Freitas F.C.P."/>
            <person name="Lourenco A.P."/>
            <person name="Nunes F.M.F."/>
            <person name="Paschoal A.R."/>
            <person name="Abreu F.C.P."/>
            <person name="Barbin F.O."/>
            <person name="Bataglia L."/>
            <person name="Cardoso-Junior C.A.M."/>
            <person name="Cervoni M.S."/>
            <person name="Silva S.R."/>
            <person name="Dalarmi F."/>
            <person name="Del Lama M.A."/>
            <person name="Depintor T.S."/>
            <person name="Ferreira K.M."/>
            <person name="Goria P.S."/>
            <person name="Jaskot M.C."/>
            <person name="Lago D.C."/>
            <person name="Luna-Lucena D."/>
            <person name="Moda L.M."/>
            <person name="Nascimento L."/>
            <person name="Pedrino M."/>
            <person name="Rabico F.O."/>
            <person name="Sanches F.C."/>
            <person name="Santos D.E."/>
            <person name="Santos C.G."/>
            <person name="Vieira J."/>
            <person name="Lopes T.F."/>
            <person name="Barchuk A.R."/>
            <person name="Hartfelder K."/>
            <person name="Simoes Z.L.P."/>
            <person name="Bitondi M.M.G."/>
            <person name="Pinheiro D.G."/>
        </authorList>
    </citation>
    <scope>NUCLEOTIDE SEQUENCE</scope>
    <source>
        <strain evidence="3">USP_RPSP 00005682</strain>
        <tissue evidence="3">Whole individual</tissue>
    </source>
</reference>
<keyword evidence="4" id="KW-1185">Reference proteome</keyword>
<keyword evidence="1" id="KW-0863">Zinc-finger</keyword>
<feature type="binding site" evidence="1">
    <location>
        <position position="123"/>
    </location>
    <ligand>
        <name>Zn(2+)</name>
        <dbReference type="ChEBI" id="CHEBI:29105"/>
    </ligand>
</feature>
<dbReference type="Proteomes" id="UP000655588">
    <property type="component" value="Unassembled WGS sequence"/>
</dbReference>
<evidence type="ECO:0000313" key="3">
    <source>
        <dbReference type="EMBL" id="KAF3421014.1"/>
    </source>
</evidence>
<dbReference type="InterPro" id="IPR012934">
    <property type="entry name" value="Znf_AD"/>
</dbReference>
<feature type="domain" description="ZAD" evidence="2">
    <location>
        <begin position="75"/>
        <end position="150"/>
    </location>
</feature>
<dbReference type="GO" id="GO:0008270">
    <property type="term" value="F:zinc ion binding"/>
    <property type="evidence" value="ECO:0007669"/>
    <property type="project" value="UniProtKB-UniRule"/>
</dbReference>
<dbReference type="PANTHER" id="PTHR39942:SF1">
    <property type="entry name" value="BCDNA.LD26519-RELATED"/>
    <property type="match status" value="1"/>
</dbReference>
<evidence type="ECO:0000256" key="1">
    <source>
        <dbReference type="PROSITE-ProRule" id="PRU01263"/>
    </source>
</evidence>
<dbReference type="GO" id="GO:0005634">
    <property type="term" value="C:nucleus"/>
    <property type="evidence" value="ECO:0007669"/>
    <property type="project" value="InterPro"/>
</dbReference>
<feature type="binding site" evidence="1">
    <location>
        <position position="77"/>
    </location>
    <ligand>
        <name>Zn(2+)</name>
        <dbReference type="ChEBI" id="CHEBI:29105"/>
    </ligand>
</feature>
<organism evidence="3 4">
    <name type="scientific">Frieseomelitta varia</name>
    <dbReference type="NCBI Taxonomy" id="561572"/>
    <lineage>
        <taxon>Eukaryota</taxon>
        <taxon>Metazoa</taxon>
        <taxon>Ecdysozoa</taxon>
        <taxon>Arthropoda</taxon>
        <taxon>Hexapoda</taxon>
        <taxon>Insecta</taxon>
        <taxon>Pterygota</taxon>
        <taxon>Neoptera</taxon>
        <taxon>Endopterygota</taxon>
        <taxon>Hymenoptera</taxon>
        <taxon>Apocrita</taxon>
        <taxon>Aculeata</taxon>
        <taxon>Apoidea</taxon>
        <taxon>Anthophila</taxon>
        <taxon>Apidae</taxon>
        <taxon>Frieseomelitta</taxon>
    </lineage>
</organism>
<accession>A0A833RCQ9</accession>
<comment type="caution">
    <text evidence="3">The sequence shown here is derived from an EMBL/GenBank/DDBJ whole genome shotgun (WGS) entry which is preliminary data.</text>
</comment>
<dbReference type="PROSITE" id="PS51915">
    <property type="entry name" value="ZAD"/>
    <property type="match status" value="1"/>
</dbReference>
<dbReference type="SUPFAM" id="SSF57716">
    <property type="entry name" value="Glucocorticoid receptor-like (DNA-binding domain)"/>
    <property type="match status" value="1"/>
</dbReference>
<dbReference type="EMBL" id="WNWW01000898">
    <property type="protein sequence ID" value="KAF3421014.1"/>
    <property type="molecule type" value="Genomic_DNA"/>
</dbReference>
<protein>
    <recommendedName>
        <fullName evidence="2">ZAD domain-containing protein</fullName>
    </recommendedName>
</protein>
<sequence length="273" mass="30723">MESDSSVMLESCGEHSILIQTVKDMVNENTRAELENEEEGFFVVTDVQDEQQNMTEVSNEESTVTQSDDQFSWSNLCRICANVNDHLIPIFDGEGLQHDLCNKIHKYLPICVSENDVLPLQLCYHCAATLLAWHELSEGCLNAERRLLEMQDAFQEKQGSEGLETSTQDTSVPNITESLVSHQQQEIVEKDEVSENSAVDDSGRKKTIDKLELYTCVIERAENMPNINNIKLSMPLIIGLNKNNLLRRIAANSESSIDCFAGPVVCEHRLRCS</sequence>
<dbReference type="Pfam" id="PF07776">
    <property type="entry name" value="zf-AD"/>
    <property type="match status" value="1"/>
</dbReference>